<dbReference type="GO" id="GO:0005886">
    <property type="term" value="C:plasma membrane"/>
    <property type="evidence" value="ECO:0007669"/>
    <property type="project" value="UniProtKB-SubCell"/>
</dbReference>
<keyword evidence="3" id="KW-1003">Cell membrane</keyword>
<dbReference type="Gene3D" id="1.10.3720.10">
    <property type="entry name" value="MetI-like"/>
    <property type="match status" value="1"/>
</dbReference>
<feature type="domain" description="ABC transmembrane type-1" evidence="8">
    <location>
        <begin position="115"/>
        <end position="298"/>
    </location>
</feature>
<dbReference type="AlphaFoldDB" id="A0A1C3WK88"/>
<sequence length="313" mass="33995">MDKAGRLQDLPVGSSEHPMRTAVPEFPEARLRELADRYAAAIAAKRRRVWLGAAVLIAVAIAAGWMGEVSLGNFVENFWRFPAYFVSIAPKFSFATAWSDLADWLWGLPRWARLLGDTLLIAYMGTLSGALCGFALCFLASANLVKSGTTVFVTRRVLEFFRTVPEIVFALIFVLAFGLGPLPGVLAIAIHTAGALGKQFAEVVENIDSKPVEGVAASGGSWVQVVRFGALPQVLSNFVSYALLRFEINVRGAAVMGFVGAGGIGQDLIEAVRKFYFTDVSAILLLIVLTVMLIDFLTERLRHRLLGLEGSTR</sequence>
<evidence type="ECO:0000256" key="1">
    <source>
        <dbReference type="ARBA" id="ARBA00004651"/>
    </source>
</evidence>
<feature type="transmembrane region" description="Helical" evidence="7">
    <location>
        <begin position="78"/>
        <end position="98"/>
    </location>
</feature>
<reference evidence="9 10" key="1">
    <citation type="submission" date="2016-08" db="EMBL/GenBank/DDBJ databases">
        <authorList>
            <person name="Seilhamer J.J."/>
        </authorList>
    </citation>
    <scope>NUCLEOTIDE SEQUENCE [LARGE SCALE GENOMIC DNA]</scope>
    <source>
        <strain evidence="9 10">CCBAU 10071</strain>
    </source>
</reference>
<evidence type="ECO:0000256" key="2">
    <source>
        <dbReference type="ARBA" id="ARBA00022448"/>
    </source>
</evidence>
<evidence type="ECO:0000256" key="4">
    <source>
        <dbReference type="ARBA" id="ARBA00022692"/>
    </source>
</evidence>
<feature type="transmembrane region" description="Helical" evidence="7">
    <location>
        <begin position="49"/>
        <end position="66"/>
    </location>
</feature>
<dbReference type="CDD" id="cd06261">
    <property type="entry name" value="TM_PBP2"/>
    <property type="match status" value="1"/>
</dbReference>
<dbReference type="InterPro" id="IPR035906">
    <property type="entry name" value="MetI-like_sf"/>
</dbReference>
<dbReference type="Pfam" id="PF00528">
    <property type="entry name" value="BPD_transp_1"/>
    <property type="match status" value="1"/>
</dbReference>
<evidence type="ECO:0000256" key="6">
    <source>
        <dbReference type="ARBA" id="ARBA00023136"/>
    </source>
</evidence>
<evidence type="ECO:0000313" key="9">
    <source>
        <dbReference type="EMBL" id="SCB40134.1"/>
    </source>
</evidence>
<keyword evidence="6 7" id="KW-0472">Membrane</keyword>
<dbReference type="PROSITE" id="PS50928">
    <property type="entry name" value="ABC_TM1"/>
    <property type="match status" value="1"/>
</dbReference>
<dbReference type="Proteomes" id="UP000183174">
    <property type="component" value="Unassembled WGS sequence"/>
</dbReference>
<gene>
    <name evidence="9" type="ORF">GA0061099_1006278</name>
</gene>
<keyword evidence="4 7" id="KW-0812">Transmembrane</keyword>
<dbReference type="EMBL" id="FMAE01000006">
    <property type="protein sequence ID" value="SCB40134.1"/>
    <property type="molecule type" value="Genomic_DNA"/>
</dbReference>
<evidence type="ECO:0000259" key="8">
    <source>
        <dbReference type="PROSITE" id="PS50928"/>
    </source>
</evidence>
<feature type="transmembrane region" description="Helical" evidence="7">
    <location>
        <begin position="248"/>
        <end position="269"/>
    </location>
</feature>
<dbReference type="NCBIfam" id="TIGR01097">
    <property type="entry name" value="PhnE"/>
    <property type="match status" value="1"/>
</dbReference>
<protein>
    <submittedName>
        <fullName evidence="9">Phosphonate transport system permease protein</fullName>
    </submittedName>
</protein>
<dbReference type="PANTHER" id="PTHR30043:SF1">
    <property type="entry name" value="ABC TRANSPORT SYSTEM PERMEASE PROTEIN P69"/>
    <property type="match status" value="1"/>
</dbReference>
<dbReference type="InterPro" id="IPR000515">
    <property type="entry name" value="MetI-like"/>
</dbReference>
<feature type="transmembrane region" description="Helical" evidence="7">
    <location>
        <begin position="119"/>
        <end position="142"/>
    </location>
</feature>
<evidence type="ECO:0000256" key="7">
    <source>
        <dbReference type="RuleBase" id="RU363032"/>
    </source>
</evidence>
<evidence type="ECO:0000256" key="5">
    <source>
        <dbReference type="ARBA" id="ARBA00022989"/>
    </source>
</evidence>
<dbReference type="PANTHER" id="PTHR30043">
    <property type="entry name" value="PHOSPHONATES TRANSPORT SYSTEM PERMEASE PROTEIN"/>
    <property type="match status" value="1"/>
</dbReference>
<organism evidence="9 10">
    <name type="scientific">Bradyrhizobium yuanmingense</name>
    <dbReference type="NCBI Taxonomy" id="108015"/>
    <lineage>
        <taxon>Bacteria</taxon>
        <taxon>Pseudomonadati</taxon>
        <taxon>Pseudomonadota</taxon>
        <taxon>Alphaproteobacteria</taxon>
        <taxon>Hyphomicrobiales</taxon>
        <taxon>Nitrobacteraceae</taxon>
        <taxon>Bradyrhizobium</taxon>
    </lineage>
</organism>
<dbReference type="InterPro" id="IPR005769">
    <property type="entry name" value="PhnE/PtxC"/>
</dbReference>
<evidence type="ECO:0000256" key="3">
    <source>
        <dbReference type="ARBA" id="ARBA00022475"/>
    </source>
</evidence>
<comment type="similarity">
    <text evidence="7">Belongs to the binding-protein-dependent transport system permease family.</text>
</comment>
<proteinExistence type="inferred from homology"/>
<feature type="transmembrane region" description="Helical" evidence="7">
    <location>
        <begin position="167"/>
        <end position="190"/>
    </location>
</feature>
<feature type="transmembrane region" description="Helical" evidence="7">
    <location>
        <begin position="275"/>
        <end position="297"/>
    </location>
</feature>
<name>A0A1C3WK88_9BRAD</name>
<comment type="subcellular location">
    <subcellularLocation>
        <location evidence="1 7">Cell membrane</location>
        <topology evidence="1 7">Multi-pass membrane protein</topology>
    </subcellularLocation>
</comment>
<keyword evidence="2 7" id="KW-0813">Transport</keyword>
<keyword evidence="5 7" id="KW-1133">Transmembrane helix</keyword>
<dbReference type="GO" id="GO:0015416">
    <property type="term" value="F:ABC-type phosphonate transporter activity"/>
    <property type="evidence" value="ECO:0007669"/>
    <property type="project" value="InterPro"/>
</dbReference>
<accession>A0A1C3WK88</accession>
<dbReference type="SUPFAM" id="SSF161098">
    <property type="entry name" value="MetI-like"/>
    <property type="match status" value="1"/>
</dbReference>
<evidence type="ECO:0000313" key="10">
    <source>
        <dbReference type="Proteomes" id="UP000183174"/>
    </source>
</evidence>